<feature type="binding site" evidence="5">
    <location>
        <position position="142"/>
    </location>
    <ligand>
        <name>S-adenosyl-L-methionine</name>
        <dbReference type="ChEBI" id="CHEBI:59789"/>
    </ligand>
</feature>
<keyword evidence="2 5" id="KW-0489">Methyltransferase</keyword>
<dbReference type="InterPro" id="IPR019410">
    <property type="entry name" value="Methyltransf_16"/>
</dbReference>
<reference evidence="6 7" key="1">
    <citation type="journal article" date="2018" name="Nat. Ecol. Evol.">
        <title>Pezizomycetes genomes reveal the molecular basis of ectomycorrhizal truffle lifestyle.</title>
        <authorList>
            <person name="Murat C."/>
            <person name="Payen T."/>
            <person name="Noel B."/>
            <person name="Kuo A."/>
            <person name="Morin E."/>
            <person name="Chen J."/>
            <person name="Kohler A."/>
            <person name="Krizsan K."/>
            <person name="Balestrini R."/>
            <person name="Da Silva C."/>
            <person name="Montanini B."/>
            <person name="Hainaut M."/>
            <person name="Levati E."/>
            <person name="Barry K.W."/>
            <person name="Belfiori B."/>
            <person name="Cichocki N."/>
            <person name="Clum A."/>
            <person name="Dockter R.B."/>
            <person name="Fauchery L."/>
            <person name="Guy J."/>
            <person name="Iotti M."/>
            <person name="Le Tacon F."/>
            <person name="Lindquist E.A."/>
            <person name="Lipzen A."/>
            <person name="Malagnac F."/>
            <person name="Mello A."/>
            <person name="Molinier V."/>
            <person name="Miyauchi S."/>
            <person name="Poulain J."/>
            <person name="Riccioni C."/>
            <person name="Rubini A."/>
            <person name="Sitrit Y."/>
            <person name="Splivallo R."/>
            <person name="Traeger S."/>
            <person name="Wang M."/>
            <person name="Zifcakova L."/>
            <person name="Wipf D."/>
            <person name="Zambonelli A."/>
            <person name="Paolocci F."/>
            <person name="Nowrousian M."/>
            <person name="Ottonello S."/>
            <person name="Baldrian P."/>
            <person name="Spatafora J.W."/>
            <person name="Henrissat B."/>
            <person name="Nagy L.G."/>
            <person name="Aury J.M."/>
            <person name="Wincker P."/>
            <person name="Grigoriev I.V."/>
            <person name="Bonfante P."/>
            <person name="Martin F.M."/>
        </authorList>
    </citation>
    <scope>NUCLEOTIDE SEQUENCE [LARGE SCALE GENOMIC DNA]</scope>
    <source>
        <strain evidence="6 7">ATCC MYA-4762</strain>
    </source>
</reference>
<keyword evidence="1 5" id="KW-0963">Cytoplasm</keyword>
<dbReference type="GO" id="GO:0071885">
    <property type="term" value="F:N-terminal protein N-methyltransferase activity"/>
    <property type="evidence" value="ECO:0007669"/>
    <property type="project" value="UniProtKB-UniRule"/>
</dbReference>
<dbReference type="Pfam" id="PF10294">
    <property type="entry name" value="Methyltransf_16"/>
    <property type="match status" value="1"/>
</dbReference>
<dbReference type="Proteomes" id="UP000267821">
    <property type="component" value="Unassembled WGS sequence"/>
</dbReference>
<dbReference type="InParanoid" id="A0A3N4LC94"/>
<evidence type="ECO:0000256" key="1">
    <source>
        <dbReference type="ARBA" id="ARBA00022490"/>
    </source>
</evidence>
<evidence type="ECO:0000313" key="7">
    <source>
        <dbReference type="Proteomes" id="UP000267821"/>
    </source>
</evidence>
<dbReference type="EMBL" id="ML121598">
    <property type="protein sequence ID" value="RPB19089.1"/>
    <property type="molecule type" value="Genomic_DNA"/>
</dbReference>
<sequence>MIDTEAEYHLDLFEDPPSYRPTTPPPTFSTHTLLSGPTLTLRLVGHDPLWGHHLWNSGRVLAHYLERHASSLVTGKDVLELGAGSGLPGIVCGAVGGARRVNPQVQVVTDYPSAALISNIQYNIDHTPLLDQHRVFARGYLWGRDPTPLLPEIIEAEICDPPTTHHSQTTNPTNINTNTNVFSLLILSDLLFNHSEHHSLINTILLTLSKSDPAACAVVFFTPHRPWLYEKDMAFFELAREEGLAVDKVLEEVLPEPMFEIDRGDRELRRRVFGYKLRWGERQAEMSVVGKRDS</sequence>
<comment type="subcellular location">
    <subcellularLocation>
        <location evidence="5">Cytoplasm</location>
    </subcellularLocation>
</comment>
<evidence type="ECO:0000256" key="5">
    <source>
        <dbReference type="HAMAP-Rule" id="MF_03223"/>
    </source>
</evidence>
<protein>
    <recommendedName>
        <fullName evidence="5">Protein N-terminal and lysine N-methyltransferase EFM7</fullName>
        <ecNumber evidence="5">2.1.1.-</ecNumber>
    </recommendedName>
    <alternativeName>
        <fullName evidence="5">Elongation factor methyltransferase 7</fullName>
    </alternativeName>
</protein>
<dbReference type="InterPro" id="IPR025784">
    <property type="entry name" value="EFM7"/>
</dbReference>
<dbReference type="PROSITE" id="PS51560">
    <property type="entry name" value="SAM_MT_NNT1"/>
    <property type="match status" value="1"/>
</dbReference>
<dbReference type="EC" id="2.1.1.-" evidence="5"/>
<dbReference type="PANTHER" id="PTHR14614:SF10">
    <property type="entry name" value="PROTEIN N-TERMINAL AND LYSINE N-METHYLTRANSFERASE EFM7"/>
    <property type="match status" value="1"/>
</dbReference>
<comment type="function">
    <text evidence="5">S-adenosyl-L-methionine-dependent protein methyltransferase that trimethylates the N-terminal glycine 'Gly-2' of elongation factor 1-alpha, before also catalyzing the mono- and dimethylation of 'Lys-3'.</text>
</comment>
<feature type="binding site" evidence="5">
    <location>
        <position position="110"/>
    </location>
    <ligand>
        <name>S-adenosyl-L-methionine</name>
        <dbReference type="ChEBI" id="CHEBI:59789"/>
    </ligand>
</feature>
<dbReference type="AlphaFoldDB" id="A0A3N4LC94"/>
<keyword evidence="3 5" id="KW-0808">Transferase</keyword>
<gene>
    <name evidence="5" type="primary">EFM7</name>
    <name evidence="6" type="ORF">L211DRAFT_665711</name>
</gene>
<dbReference type="OrthoDB" id="46564at2759"/>
<dbReference type="HAMAP" id="MF_03223">
    <property type="entry name" value="Methyltr_EFM7"/>
    <property type="match status" value="1"/>
</dbReference>
<feature type="binding site" evidence="5">
    <location>
        <position position="188"/>
    </location>
    <ligand>
        <name>S-adenosyl-L-methionine</name>
        <dbReference type="ChEBI" id="CHEBI:59789"/>
    </ligand>
</feature>
<dbReference type="GO" id="GO:0016279">
    <property type="term" value="F:protein-lysine N-methyltransferase activity"/>
    <property type="evidence" value="ECO:0007669"/>
    <property type="project" value="UniProtKB-UniRule"/>
</dbReference>
<dbReference type="GO" id="GO:0032259">
    <property type="term" value="P:methylation"/>
    <property type="evidence" value="ECO:0007669"/>
    <property type="project" value="UniProtKB-KW"/>
</dbReference>
<dbReference type="PANTHER" id="PTHR14614">
    <property type="entry name" value="HEPATOCELLULAR CARCINOMA-ASSOCIATED ANTIGEN"/>
    <property type="match status" value="1"/>
</dbReference>
<organism evidence="6 7">
    <name type="scientific">Terfezia boudieri ATCC MYA-4762</name>
    <dbReference type="NCBI Taxonomy" id="1051890"/>
    <lineage>
        <taxon>Eukaryota</taxon>
        <taxon>Fungi</taxon>
        <taxon>Dikarya</taxon>
        <taxon>Ascomycota</taxon>
        <taxon>Pezizomycotina</taxon>
        <taxon>Pezizomycetes</taxon>
        <taxon>Pezizales</taxon>
        <taxon>Pezizaceae</taxon>
        <taxon>Terfezia</taxon>
    </lineage>
</organism>
<proteinExistence type="inferred from homology"/>
<dbReference type="Gene3D" id="3.40.50.150">
    <property type="entry name" value="Vaccinia Virus protein VP39"/>
    <property type="match status" value="1"/>
</dbReference>
<dbReference type="InterPro" id="IPR029063">
    <property type="entry name" value="SAM-dependent_MTases_sf"/>
</dbReference>
<evidence type="ECO:0000313" key="6">
    <source>
        <dbReference type="EMBL" id="RPB19089.1"/>
    </source>
</evidence>
<feature type="binding site" evidence="5">
    <location>
        <position position="55"/>
    </location>
    <ligand>
        <name>S-adenosyl-L-methionine</name>
        <dbReference type="ChEBI" id="CHEBI:59789"/>
    </ligand>
</feature>
<evidence type="ECO:0000256" key="3">
    <source>
        <dbReference type="ARBA" id="ARBA00022679"/>
    </source>
</evidence>
<feature type="binding site" evidence="5">
    <location>
        <begin position="82"/>
        <end position="84"/>
    </location>
    <ligand>
        <name>S-adenosyl-L-methionine</name>
        <dbReference type="ChEBI" id="CHEBI:59789"/>
    </ligand>
</feature>
<accession>A0A3N4LC94</accession>
<keyword evidence="7" id="KW-1185">Reference proteome</keyword>
<evidence type="ECO:0000256" key="2">
    <source>
        <dbReference type="ARBA" id="ARBA00022603"/>
    </source>
</evidence>
<keyword evidence="4 5" id="KW-0949">S-adenosyl-L-methionine</keyword>
<dbReference type="STRING" id="1051890.A0A3N4LC94"/>
<evidence type="ECO:0000256" key="4">
    <source>
        <dbReference type="ARBA" id="ARBA00022691"/>
    </source>
</evidence>
<name>A0A3N4LC94_9PEZI</name>
<comment type="similarity">
    <text evidence="5">Belongs to the class I-like SAM-binding methyltransferase superfamily. EFM7 family.</text>
</comment>
<dbReference type="SUPFAM" id="SSF53335">
    <property type="entry name" value="S-adenosyl-L-methionine-dependent methyltransferases"/>
    <property type="match status" value="1"/>
</dbReference>
<dbReference type="FunCoup" id="A0A3N4LC94">
    <property type="interactions" value="130"/>
</dbReference>
<dbReference type="GO" id="GO:0005737">
    <property type="term" value="C:cytoplasm"/>
    <property type="evidence" value="ECO:0007669"/>
    <property type="project" value="UniProtKB-SubCell"/>
</dbReference>